<dbReference type="GO" id="GO:0005254">
    <property type="term" value="F:chloride channel activity"/>
    <property type="evidence" value="ECO:0007669"/>
    <property type="project" value="TreeGrafter"/>
</dbReference>
<dbReference type="Proteomes" id="UP000035681">
    <property type="component" value="Unplaced"/>
</dbReference>
<dbReference type="PANTHER" id="PTHR43920">
    <property type="entry name" value="CHLORIDE INTRACELLULAR CHANNEL, ISOFORM A"/>
    <property type="match status" value="1"/>
</dbReference>
<reference evidence="2" key="1">
    <citation type="submission" date="2015-08" db="UniProtKB">
        <authorList>
            <consortium name="WormBaseParasite"/>
        </authorList>
    </citation>
    <scope>IDENTIFICATION</scope>
</reference>
<dbReference type="WBParaSite" id="SSTP_0001249400.1">
    <property type="protein sequence ID" value="SSTP_0001249400.1"/>
    <property type="gene ID" value="SSTP_0001249400"/>
</dbReference>
<dbReference type="SUPFAM" id="SSF47616">
    <property type="entry name" value="GST C-terminal domain-like"/>
    <property type="match status" value="1"/>
</dbReference>
<dbReference type="GO" id="GO:0005737">
    <property type="term" value="C:cytoplasm"/>
    <property type="evidence" value="ECO:0007669"/>
    <property type="project" value="TreeGrafter"/>
</dbReference>
<dbReference type="AlphaFoldDB" id="A0A0K0ESR5"/>
<name>A0A0K0ESR5_STRER</name>
<dbReference type="InterPro" id="IPR036282">
    <property type="entry name" value="Glutathione-S-Trfase_C_sf"/>
</dbReference>
<accession>A0A0K0ESR5</accession>
<keyword evidence="1" id="KW-1185">Reference proteome</keyword>
<dbReference type="PANTHER" id="PTHR43920:SF10">
    <property type="entry name" value="CHLORIDE INTRACELLULAR CHANNEL EXL-1"/>
    <property type="match status" value="1"/>
</dbReference>
<evidence type="ECO:0000313" key="1">
    <source>
        <dbReference type="Proteomes" id="UP000035681"/>
    </source>
</evidence>
<dbReference type="Gene3D" id="3.40.30.10">
    <property type="entry name" value="Glutaredoxin"/>
    <property type="match status" value="1"/>
</dbReference>
<dbReference type="GO" id="GO:0016324">
    <property type="term" value="C:apical plasma membrane"/>
    <property type="evidence" value="ECO:0007669"/>
    <property type="project" value="TreeGrafter"/>
</dbReference>
<proteinExistence type="predicted"/>
<dbReference type="WBParaSite" id="TCONS_00016808.p1">
    <property type="protein sequence ID" value="TCONS_00016808.p1"/>
    <property type="gene ID" value="XLOC_011463"/>
</dbReference>
<sequence>MSRYTLWIYSGTHGNLVNGDPFTQELFMVLKLLNKEGLLDFDVRTLIPGKNNDTLKNEGLLTLPGITSYDGSIAISQSDEIIYYLQNKYVNSMVLKDDEESKNVIADFFRHFCHYLKNVTKESKNLTYELRRLNNFLNKRNYVFLIANYPTYLDCLVLAKLHTLRIAGKFLKGYQIPKYLERLWEYLNNGYNLDAFKKSCPSDQNIILFWSEKEGVPKLNDAFKVKLCNMIPIYSHNEDEFEFNFENPFKNI</sequence>
<dbReference type="Gene3D" id="1.20.1050.10">
    <property type="match status" value="1"/>
</dbReference>
<dbReference type="STRING" id="6248.A0A0K0ESR5"/>
<evidence type="ECO:0000313" key="3">
    <source>
        <dbReference type="WBParaSite" id="TCONS_00016808.p1"/>
    </source>
</evidence>
<organism evidence="2">
    <name type="scientific">Strongyloides stercoralis</name>
    <name type="common">Threadworm</name>
    <dbReference type="NCBI Taxonomy" id="6248"/>
    <lineage>
        <taxon>Eukaryota</taxon>
        <taxon>Metazoa</taxon>
        <taxon>Ecdysozoa</taxon>
        <taxon>Nematoda</taxon>
        <taxon>Chromadorea</taxon>
        <taxon>Rhabditida</taxon>
        <taxon>Tylenchina</taxon>
        <taxon>Panagrolaimomorpha</taxon>
        <taxon>Strongyloidoidea</taxon>
        <taxon>Strongyloididae</taxon>
        <taxon>Strongyloides</taxon>
    </lineage>
</organism>
<evidence type="ECO:0000313" key="2">
    <source>
        <dbReference type="WBParaSite" id="SSTP_0001249400.1"/>
    </source>
</evidence>
<protein>
    <submittedName>
        <fullName evidence="2">GST C-terminal domain-containing protein</fullName>
    </submittedName>
    <submittedName>
        <fullName evidence="3">GST N-terminal domain-containing protein</fullName>
    </submittedName>
</protein>